<evidence type="ECO:0000313" key="3">
    <source>
        <dbReference type="Proteomes" id="UP000616885"/>
    </source>
</evidence>
<comment type="caution">
    <text evidence="2">The sequence shown here is derived from an EMBL/GenBank/DDBJ whole genome shotgun (WGS) entry which is preliminary data.</text>
</comment>
<dbReference type="AlphaFoldDB" id="A0A8H7NAD2"/>
<dbReference type="EMBL" id="JADCTT010000005">
    <property type="protein sequence ID" value="KAF9752058.1"/>
    <property type="molecule type" value="Genomic_DNA"/>
</dbReference>
<accession>A0A8H7NAD2</accession>
<protein>
    <submittedName>
        <fullName evidence="2">Uncharacterized protein</fullName>
    </submittedName>
</protein>
<gene>
    <name evidence="2" type="ORF">IM811_013852</name>
</gene>
<sequence>MSPSKSTTCWNPSPPTEKRKLRGGTPRRPVMEALTPEPDDLSSSQEEVAHAEKMLAEHLRLPLNLHSMINAILQLPEASDASHALDDNLRAALSKKSIQEQQRIRWFADILHHHCEVLYRIPSEVEG</sequence>
<name>A0A8H7NAD2_BIOOC</name>
<organism evidence="2 3">
    <name type="scientific">Bionectria ochroleuca</name>
    <name type="common">Gliocladium roseum</name>
    <dbReference type="NCBI Taxonomy" id="29856"/>
    <lineage>
        <taxon>Eukaryota</taxon>
        <taxon>Fungi</taxon>
        <taxon>Dikarya</taxon>
        <taxon>Ascomycota</taxon>
        <taxon>Pezizomycotina</taxon>
        <taxon>Sordariomycetes</taxon>
        <taxon>Hypocreomycetidae</taxon>
        <taxon>Hypocreales</taxon>
        <taxon>Bionectriaceae</taxon>
        <taxon>Clonostachys</taxon>
    </lineage>
</organism>
<proteinExistence type="predicted"/>
<evidence type="ECO:0000256" key="1">
    <source>
        <dbReference type="SAM" id="MobiDB-lite"/>
    </source>
</evidence>
<feature type="region of interest" description="Disordered" evidence="1">
    <location>
        <begin position="1"/>
        <end position="48"/>
    </location>
</feature>
<feature type="compositionally biased region" description="Polar residues" evidence="1">
    <location>
        <begin position="1"/>
        <end position="11"/>
    </location>
</feature>
<evidence type="ECO:0000313" key="2">
    <source>
        <dbReference type="EMBL" id="KAF9752058.1"/>
    </source>
</evidence>
<dbReference type="Proteomes" id="UP000616885">
    <property type="component" value="Unassembled WGS sequence"/>
</dbReference>
<reference evidence="2" key="1">
    <citation type="submission" date="2020-10" db="EMBL/GenBank/DDBJ databases">
        <title>High-Quality Genome Resource of Clonostachys rosea strain S41 by Oxford Nanopore Long-Read Sequencing.</title>
        <authorList>
            <person name="Wang H."/>
        </authorList>
    </citation>
    <scope>NUCLEOTIDE SEQUENCE</scope>
    <source>
        <strain evidence="2">S41</strain>
    </source>
</reference>